<dbReference type="Pfam" id="PF09084">
    <property type="entry name" value="NMT1"/>
    <property type="match status" value="1"/>
</dbReference>
<evidence type="ECO:0000256" key="6">
    <source>
        <dbReference type="ARBA" id="ARBA00022723"/>
    </source>
</evidence>
<keyword evidence="5" id="KW-0808">Transferase</keyword>
<keyword evidence="8" id="KW-0784">Thiamine biosynthesis</keyword>
<dbReference type="STRING" id="966.BTA35_0211185"/>
<dbReference type="SUPFAM" id="SSF53850">
    <property type="entry name" value="Periplasmic binding protein-like II"/>
    <property type="match status" value="1"/>
</dbReference>
<keyword evidence="12" id="KW-0812">Transmembrane</keyword>
<dbReference type="PROSITE" id="PS50887">
    <property type="entry name" value="GGDEF"/>
    <property type="match status" value="1"/>
</dbReference>
<dbReference type="GO" id="GO:0009228">
    <property type="term" value="P:thiamine biosynthetic process"/>
    <property type="evidence" value="ECO:0007669"/>
    <property type="project" value="UniProtKB-KW"/>
</dbReference>
<evidence type="ECO:0000256" key="2">
    <source>
        <dbReference type="ARBA" id="ARBA00004948"/>
    </source>
</evidence>
<sequence>MWKFGQASKTVPPLNEVLNGNADFGVAASELLLARAKGQPVIAMGVIFQHSASAMATLTDNGIYTPQDFIGQRLEMGDLSSGAETYAMLQAEGITPRQYEQIPSSFSLHRLINGDVSAVSVFVTNQPFYLKEQQIPYRLILPRSYGIDFYGDTLFTREKLAEDNPQLVEAFHRAAFKGWRYAFDRPGEVIDIILEKYSDFPFSHSRKHLEYEHREMEKLVLPNLVELGHMNIGRWHHMANTFVSLGLLQPDYSLEGFLWSPETPKPYFQRLNLQILGVVTICVFLMGLSLLTFNRRLQYQATQNQLLTKEKEELEKKIDMIFWSGDFGYWHWNRSKNVLYLNEKAAAALGGQHEAGLFTLQEIQVNESLISVRHFFSWFSEDIRKRRGRFELERERLDDEGQTCWLTCRGEVLDLMPDGSIKTSHGILLDNTELHRARQQVEQLTITDAMTGLLNLRYFMGRLEAFMQRVKFGEGYFSVALVDIDRMDMIRNEYGSYTADYVIETLSDIIQQQARPMDLIARYTDTSFAVLLPGTTAEETQSACDRMRKHIAHYRFDTSSHNFFATVTIGIVETQEFSSTDLSSKQLLHVAEERIETGKLKGCNVLITRNNQTLTSP</sequence>
<keyword evidence="9" id="KW-0408">Iron</keyword>
<dbReference type="NCBIfam" id="TIGR00254">
    <property type="entry name" value="GGDEF"/>
    <property type="match status" value="1"/>
</dbReference>
<reference evidence="14" key="1">
    <citation type="submission" date="2017-02" db="EMBL/GenBank/DDBJ databases">
        <title>Draft Genome Sequence of the Salt Water Bacterium Oceanospirillum linum ATCC 11336.</title>
        <authorList>
            <person name="Trachtenberg A.M."/>
            <person name="Carney J.G."/>
            <person name="Linnane J.D."/>
            <person name="Rheaume B.A."/>
            <person name="Pitts N.L."/>
            <person name="Mykles D.L."/>
            <person name="Maclea K.S."/>
        </authorList>
    </citation>
    <scope>NUCLEOTIDE SEQUENCE [LARGE SCALE GENOMIC DNA]</scope>
    <source>
        <strain evidence="14">ATCC 11336</strain>
    </source>
</reference>
<comment type="similarity">
    <text evidence="3">Belongs to the NMT1/THI5 family.</text>
</comment>
<dbReference type="InterPro" id="IPR015168">
    <property type="entry name" value="SsuA/THI5"/>
</dbReference>
<dbReference type="CDD" id="cd01949">
    <property type="entry name" value="GGDEF"/>
    <property type="match status" value="1"/>
</dbReference>
<dbReference type="GO" id="GO:0016740">
    <property type="term" value="F:transferase activity"/>
    <property type="evidence" value="ECO:0007669"/>
    <property type="project" value="UniProtKB-KW"/>
</dbReference>
<feature type="transmembrane region" description="Helical" evidence="12">
    <location>
        <begin position="273"/>
        <end position="293"/>
    </location>
</feature>
<dbReference type="SMART" id="SM00267">
    <property type="entry name" value="GGDEF"/>
    <property type="match status" value="1"/>
</dbReference>
<protein>
    <recommendedName>
        <fullName evidence="10">Thiamine pyrimidine synthase</fullName>
    </recommendedName>
</protein>
<dbReference type="Proteomes" id="UP000190064">
    <property type="component" value="Unassembled WGS sequence"/>
</dbReference>
<evidence type="ECO:0000256" key="9">
    <source>
        <dbReference type="ARBA" id="ARBA00023004"/>
    </source>
</evidence>
<keyword evidence="15" id="KW-1185">Reference proteome</keyword>
<evidence type="ECO:0000313" key="15">
    <source>
        <dbReference type="Proteomes" id="UP000190064"/>
    </source>
</evidence>
<evidence type="ECO:0000256" key="10">
    <source>
        <dbReference type="ARBA" id="ARBA00033171"/>
    </source>
</evidence>
<dbReference type="Pfam" id="PF00990">
    <property type="entry name" value="GGDEF"/>
    <property type="match status" value="1"/>
</dbReference>
<keyword evidence="12" id="KW-0472">Membrane</keyword>
<keyword evidence="6" id="KW-0479">Metal-binding</keyword>
<dbReference type="InterPro" id="IPR029787">
    <property type="entry name" value="Nucleotide_cyclase"/>
</dbReference>
<evidence type="ECO:0000256" key="1">
    <source>
        <dbReference type="ARBA" id="ARBA00003469"/>
    </source>
</evidence>
<dbReference type="InterPro" id="IPR027939">
    <property type="entry name" value="NMT1/THI5"/>
</dbReference>
<dbReference type="Gene3D" id="3.30.70.270">
    <property type="match status" value="1"/>
</dbReference>
<evidence type="ECO:0000256" key="11">
    <source>
        <dbReference type="ARBA" id="ARBA00048179"/>
    </source>
</evidence>
<dbReference type="GO" id="GO:0046872">
    <property type="term" value="F:metal ion binding"/>
    <property type="evidence" value="ECO:0007669"/>
    <property type="project" value="UniProtKB-KW"/>
</dbReference>
<comment type="subunit">
    <text evidence="4">Homodimer.</text>
</comment>
<evidence type="ECO:0000313" key="14">
    <source>
        <dbReference type="EMBL" id="OOV86855.1"/>
    </source>
</evidence>
<name>A0A1T1HAL0_OCELI</name>
<comment type="function">
    <text evidence="1">Responsible for the formation of the pyrimidine heterocycle in the thiamine biosynthesis pathway. Catalyzes the formation of hydroxymethylpyrimidine phosphate (HMP-P) from histidine and pyridoxal phosphate (PLP). The protein uses PLP and the active site histidine to form HMP-P, generating an inactive enzyme. The enzyme can only undergo a single turnover, which suggests it is a suicide enzyme.</text>
</comment>
<dbReference type="AlphaFoldDB" id="A0A1T1HAL0"/>
<dbReference type="EMBL" id="MTSD02000004">
    <property type="protein sequence ID" value="OOV86855.1"/>
    <property type="molecule type" value="Genomic_DNA"/>
</dbReference>
<dbReference type="InterPro" id="IPR043128">
    <property type="entry name" value="Rev_trsase/Diguanyl_cyclase"/>
</dbReference>
<dbReference type="PANTHER" id="PTHR31528">
    <property type="entry name" value="4-AMINO-5-HYDROXYMETHYL-2-METHYLPYRIMIDINE PHOSPHATE SYNTHASE THI11-RELATED"/>
    <property type="match status" value="1"/>
</dbReference>
<dbReference type="Gene3D" id="3.40.190.10">
    <property type="entry name" value="Periplasmic binding protein-like II"/>
    <property type="match status" value="2"/>
</dbReference>
<organism evidence="14 15">
    <name type="scientific">Oceanospirillum linum</name>
    <dbReference type="NCBI Taxonomy" id="966"/>
    <lineage>
        <taxon>Bacteria</taxon>
        <taxon>Pseudomonadati</taxon>
        <taxon>Pseudomonadota</taxon>
        <taxon>Gammaproteobacteria</taxon>
        <taxon>Oceanospirillales</taxon>
        <taxon>Oceanospirillaceae</taxon>
        <taxon>Oceanospirillum</taxon>
    </lineage>
</organism>
<feature type="domain" description="GGDEF" evidence="13">
    <location>
        <begin position="475"/>
        <end position="611"/>
    </location>
</feature>
<dbReference type="PANTHER" id="PTHR31528:SF1">
    <property type="entry name" value="4-AMINO-5-HYDROXYMETHYL-2-METHYLPYRIMIDINE PHOSPHATE SYNTHASE THI11-RELATED"/>
    <property type="match status" value="1"/>
</dbReference>
<accession>A0A1T1HAL0</accession>
<keyword evidence="7" id="KW-0663">Pyridoxal phosphate</keyword>
<keyword evidence="12" id="KW-1133">Transmembrane helix</keyword>
<dbReference type="InterPro" id="IPR000160">
    <property type="entry name" value="GGDEF_dom"/>
</dbReference>
<evidence type="ECO:0000259" key="13">
    <source>
        <dbReference type="PROSITE" id="PS50887"/>
    </source>
</evidence>
<evidence type="ECO:0000256" key="5">
    <source>
        <dbReference type="ARBA" id="ARBA00022679"/>
    </source>
</evidence>
<dbReference type="RefSeq" id="WP_160055159.1">
    <property type="nucleotide sequence ID" value="NZ_FXTS01000005.1"/>
</dbReference>
<evidence type="ECO:0000256" key="4">
    <source>
        <dbReference type="ARBA" id="ARBA00011738"/>
    </source>
</evidence>
<evidence type="ECO:0000256" key="3">
    <source>
        <dbReference type="ARBA" id="ARBA00009406"/>
    </source>
</evidence>
<comment type="catalytic activity">
    <reaction evidence="11">
        <text>N(6)-(pyridoxal phosphate)-L-lysyl-[4-amino-5-hydroxymethyl-2-methylpyrimidine phosphate synthase] + L-histidyl-[4-amino-5-hydroxymethyl-2-methylpyrimidine phosphate synthase] + 2 Fe(3+) + 4 H2O = L-lysyl-[4-amino-5-hydroxymethyl-2-methylpyrimidine phosphate synthase] + (2S)-2-amino-5-hydroxy-4-oxopentanoyl-[4-amino-5-hydroxymethyl-2-methylpyrimidine phosphate synthase] + 4-amino-2-methyl-5-(phosphooxymethyl)pyrimidine + 3-oxopropanoate + 2 Fe(2+) + 2 H(+)</text>
        <dbReference type="Rhea" id="RHEA:65756"/>
        <dbReference type="Rhea" id="RHEA-COMP:16892"/>
        <dbReference type="Rhea" id="RHEA-COMP:16893"/>
        <dbReference type="Rhea" id="RHEA-COMP:16894"/>
        <dbReference type="Rhea" id="RHEA-COMP:16895"/>
        <dbReference type="ChEBI" id="CHEBI:15377"/>
        <dbReference type="ChEBI" id="CHEBI:15378"/>
        <dbReference type="ChEBI" id="CHEBI:29033"/>
        <dbReference type="ChEBI" id="CHEBI:29034"/>
        <dbReference type="ChEBI" id="CHEBI:29969"/>
        <dbReference type="ChEBI" id="CHEBI:29979"/>
        <dbReference type="ChEBI" id="CHEBI:33190"/>
        <dbReference type="ChEBI" id="CHEBI:58354"/>
        <dbReference type="ChEBI" id="CHEBI:143915"/>
        <dbReference type="ChEBI" id="CHEBI:157692"/>
    </reaction>
    <physiologicalReaction direction="left-to-right" evidence="11">
        <dbReference type="Rhea" id="RHEA:65757"/>
    </physiologicalReaction>
</comment>
<evidence type="ECO:0000256" key="12">
    <source>
        <dbReference type="SAM" id="Phobius"/>
    </source>
</evidence>
<comment type="caution">
    <text evidence="14">The sequence shown here is derived from an EMBL/GenBank/DDBJ whole genome shotgun (WGS) entry which is preliminary data.</text>
</comment>
<evidence type="ECO:0000256" key="8">
    <source>
        <dbReference type="ARBA" id="ARBA00022977"/>
    </source>
</evidence>
<dbReference type="SUPFAM" id="SSF55073">
    <property type="entry name" value="Nucleotide cyclase"/>
    <property type="match status" value="1"/>
</dbReference>
<evidence type="ECO:0000256" key="7">
    <source>
        <dbReference type="ARBA" id="ARBA00022898"/>
    </source>
</evidence>
<gene>
    <name evidence="14" type="ORF">BTA35_0211185</name>
</gene>
<proteinExistence type="inferred from homology"/>
<comment type="pathway">
    <text evidence="2">Cofactor biosynthesis; thiamine diphosphate biosynthesis.</text>
</comment>